<dbReference type="AlphaFoldDB" id="A0A2K4FCM4"/>
<dbReference type="RefSeq" id="WP_103371974.1">
    <property type="nucleotide sequence ID" value="NZ_CBCRVO010000002.1"/>
</dbReference>
<comment type="caution">
    <text evidence="2">The sequence shown here is derived from an EMBL/GenBank/DDBJ whole genome shotgun (WGS) entry which is preliminary data.</text>
</comment>
<dbReference type="EMBL" id="PPPX01000011">
    <property type="protein sequence ID" value="POA09037.1"/>
    <property type="molecule type" value="Genomic_DNA"/>
</dbReference>
<feature type="transmembrane region" description="Helical" evidence="1">
    <location>
        <begin position="76"/>
        <end position="93"/>
    </location>
</feature>
<gene>
    <name evidence="2" type="ORF">CD039_08630</name>
</gene>
<evidence type="ECO:0000256" key="1">
    <source>
        <dbReference type="SAM" id="Phobius"/>
    </source>
</evidence>
<accession>A0A2K4FCM4</accession>
<feature type="transmembrane region" description="Helical" evidence="1">
    <location>
        <begin position="158"/>
        <end position="177"/>
    </location>
</feature>
<dbReference type="Pfam" id="PF04276">
    <property type="entry name" value="DUF443"/>
    <property type="match status" value="1"/>
</dbReference>
<keyword evidence="1" id="KW-1133">Transmembrane helix</keyword>
<dbReference type="Proteomes" id="UP000242712">
    <property type="component" value="Unassembled WGS sequence"/>
</dbReference>
<dbReference type="NCBIfam" id="TIGR01218">
    <property type="entry name" value="Gpos_tandem_5TM"/>
    <property type="match status" value="1"/>
</dbReference>
<protein>
    <recommendedName>
        <fullName evidence="4">DUF443 domain-containing protein</fullName>
    </recommendedName>
</protein>
<keyword evidence="3" id="KW-1185">Reference proteome</keyword>
<evidence type="ECO:0000313" key="2">
    <source>
        <dbReference type="EMBL" id="POA09037.1"/>
    </source>
</evidence>
<keyword evidence="1" id="KW-0472">Membrane</keyword>
<keyword evidence="1" id="KW-0812">Transmembrane</keyword>
<dbReference type="OrthoDB" id="2414413at2"/>
<feature type="transmembrane region" description="Helical" evidence="1">
    <location>
        <begin position="183"/>
        <end position="205"/>
    </location>
</feature>
<feature type="transmembrane region" description="Helical" evidence="1">
    <location>
        <begin position="105"/>
        <end position="122"/>
    </location>
</feature>
<dbReference type="GeneID" id="98298414"/>
<reference evidence="2 3" key="1">
    <citation type="submission" date="2017-08" db="EMBL/GenBank/DDBJ databases">
        <title>Draft genome sequences of 64 type strains of genus Staph aureus.</title>
        <authorList>
            <person name="Cole K."/>
            <person name="Golubchik T."/>
            <person name="Russell J."/>
            <person name="Foster D."/>
            <person name="Llewelyn M."/>
            <person name="Wilson D."/>
            <person name="Crook D."/>
            <person name="Paul J."/>
        </authorList>
    </citation>
    <scope>NUCLEOTIDE SEQUENCE [LARGE SCALE GENOMIC DNA]</scope>
    <source>
        <strain evidence="2 3">DSM 29875</strain>
    </source>
</reference>
<organism evidence="2 3">
    <name type="scientific">Staphylococcus argensis</name>
    <dbReference type="NCBI Taxonomy" id="1607738"/>
    <lineage>
        <taxon>Bacteria</taxon>
        <taxon>Bacillati</taxon>
        <taxon>Bacillota</taxon>
        <taxon>Bacilli</taxon>
        <taxon>Bacillales</taxon>
        <taxon>Staphylococcaceae</taxon>
        <taxon>Staphylococcus</taxon>
    </lineage>
</organism>
<evidence type="ECO:0000313" key="3">
    <source>
        <dbReference type="Proteomes" id="UP000242712"/>
    </source>
</evidence>
<dbReference type="InterPro" id="IPR005915">
    <property type="entry name" value="Tandem_5TM"/>
</dbReference>
<evidence type="ECO:0008006" key="4">
    <source>
        <dbReference type="Google" id="ProtNLM"/>
    </source>
</evidence>
<proteinExistence type="predicted"/>
<sequence length="219" mass="25539">MFRDIKIEAIENNSKYKLINYKDEYYLMDLNGNKITYIFPLLNYLTKHKLMRIDKDELYEIKKSAVSKAQLNKRKVLGGFGAAIGILIAKLTKSFVDYLDFSGNLLLKIFLVVIGILPVFIIKEIVNHKKRREIDIKITRPNFKAFVLPNNKDLFKNIFKNIFIYILLYSFIYASIVMEESNIIFIICVIVMLSLLLSLNVTLYSHTKIKGKIGKIKER</sequence>
<name>A0A2K4FCM4_9STAP</name>